<feature type="binding site" evidence="6 9">
    <location>
        <position position="128"/>
    </location>
    <ligand>
        <name>Zn(2+)</name>
        <dbReference type="ChEBI" id="CHEBI:29105"/>
        <note>catalytic</note>
    </ligand>
</feature>
<comment type="catalytic activity">
    <reaction evidence="6">
        <text>2'-deoxycytidine + H2O + H(+) = 2'-deoxyuridine + NH4(+)</text>
        <dbReference type="Rhea" id="RHEA:13433"/>
        <dbReference type="ChEBI" id="CHEBI:15377"/>
        <dbReference type="ChEBI" id="CHEBI:15378"/>
        <dbReference type="ChEBI" id="CHEBI:15698"/>
        <dbReference type="ChEBI" id="CHEBI:16450"/>
        <dbReference type="ChEBI" id="CHEBI:28938"/>
        <dbReference type="EC" id="3.5.4.5"/>
    </reaction>
</comment>
<dbReference type="FunFam" id="3.40.140.10:FF:000007">
    <property type="entry name" value="Cytidine deaminase"/>
    <property type="match status" value="1"/>
</dbReference>
<dbReference type="EMBL" id="OV040719">
    <property type="protein sequence ID" value="CAH0451201.1"/>
    <property type="molecule type" value="Genomic_DNA"/>
</dbReference>
<dbReference type="PIRSF" id="PIRSF006334">
    <property type="entry name" value="Cdd_plus_pseudo"/>
    <property type="match status" value="1"/>
</dbReference>
<dbReference type="InterPro" id="IPR013171">
    <property type="entry name" value="Cyd/dCyd_deaminase_Zn-bd"/>
</dbReference>
<dbReference type="InterPro" id="IPR016192">
    <property type="entry name" value="APOBEC/CMP_deaminase_Zn-bd"/>
</dbReference>
<keyword evidence="4 6" id="KW-0378">Hydrolase</keyword>
<dbReference type="EMBL" id="AAZF01000003">
    <property type="protein sequence ID" value="EDJ93129.1"/>
    <property type="molecule type" value="Genomic_DNA"/>
</dbReference>
<dbReference type="GO" id="GO:0055086">
    <property type="term" value="P:nucleobase-containing small molecule metabolic process"/>
    <property type="evidence" value="ECO:0007669"/>
    <property type="project" value="UniProtKB-ARBA"/>
</dbReference>
<feature type="binding site" evidence="6 8">
    <location>
        <begin position="88"/>
        <end position="90"/>
    </location>
    <ligand>
        <name>substrate</name>
    </ligand>
</feature>
<dbReference type="AlphaFoldDB" id="A0A0H3PEV6"/>
<dbReference type="NCBIfam" id="TIGR01355">
    <property type="entry name" value="cyt_deam_dimer"/>
    <property type="match status" value="1"/>
</dbReference>
<dbReference type="NCBIfam" id="NF006537">
    <property type="entry name" value="PRK09027.1"/>
    <property type="match status" value="1"/>
</dbReference>
<keyword evidence="5 6" id="KW-0862">Zinc</keyword>
<comment type="subunit">
    <text evidence="2 6">Homodimer.</text>
</comment>
<organism evidence="12 13">
    <name type="scientific">Haemophilus influenzae (strain NTHi 3655)</name>
    <dbReference type="NCBI Taxonomy" id="375177"/>
    <lineage>
        <taxon>Bacteria</taxon>
        <taxon>Pseudomonadati</taxon>
        <taxon>Pseudomonadota</taxon>
        <taxon>Gammaproteobacteria</taxon>
        <taxon>Pasteurellales</taxon>
        <taxon>Pasteurellaceae</taxon>
        <taxon>Haemophilus</taxon>
    </lineage>
</organism>
<evidence type="ECO:0000313" key="11">
    <source>
        <dbReference type="EMBL" id="CAH0451201.1"/>
    </source>
</evidence>
<dbReference type="Proteomes" id="UP000837958">
    <property type="component" value="Chromosome"/>
</dbReference>
<feature type="binding site" evidence="6 9">
    <location>
        <position position="101"/>
    </location>
    <ligand>
        <name>Zn(2+)</name>
        <dbReference type="ChEBI" id="CHEBI:29105"/>
        <note>catalytic</note>
    </ligand>
</feature>
<comment type="cofactor">
    <cofactor evidence="6 9">
        <name>Zn(2+)</name>
        <dbReference type="ChEBI" id="CHEBI:29105"/>
    </cofactor>
    <text evidence="6 9">Binds 1 zinc ion.</text>
</comment>
<comment type="catalytic activity">
    <reaction evidence="6">
        <text>cytidine + H2O + H(+) = uridine + NH4(+)</text>
        <dbReference type="Rhea" id="RHEA:16069"/>
        <dbReference type="ChEBI" id="CHEBI:15377"/>
        <dbReference type="ChEBI" id="CHEBI:15378"/>
        <dbReference type="ChEBI" id="CHEBI:16704"/>
        <dbReference type="ChEBI" id="CHEBI:17562"/>
        <dbReference type="ChEBI" id="CHEBI:28938"/>
        <dbReference type="EC" id="3.5.4.5"/>
    </reaction>
</comment>
<dbReference type="Proteomes" id="UP000003185">
    <property type="component" value="Unassembled WGS sequence"/>
</dbReference>
<dbReference type="InterPro" id="IPR002125">
    <property type="entry name" value="CMP_dCMP_dom"/>
</dbReference>
<dbReference type="PROSITE" id="PS51747">
    <property type="entry name" value="CYT_DCMP_DEAMINASES_2"/>
    <property type="match status" value="2"/>
</dbReference>
<reference evidence="14" key="2">
    <citation type="submission" date="2021-11" db="EMBL/GenBank/DDBJ databases">
        <authorList>
            <person name="Riesbeck K."/>
        </authorList>
    </citation>
    <scope>NUCLEOTIDE SEQUENCE [LARGE SCALE GENOMIC DNA]</scope>
</reference>
<dbReference type="CDD" id="cd01283">
    <property type="entry name" value="cytidine_deaminase"/>
    <property type="match status" value="2"/>
</dbReference>
<dbReference type="PROSITE" id="PS00903">
    <property type="entry name" value="CYT_DCMP_DEAMINASES_1"/>
    <property type="match status" value="1"/>
</dbReference>
<dbReference type="InterPro" id="IPR050202">
    <property type="entry name" value="Cyt/Deoxycyt_deaminase"/>
</dbReference>
<dbReference type="RefSeq" id="WP_005656803.1">
    <property type="nucleotide sequence ID" value="NZ_AAZF01000003.1"/>
</dbReference>
<evidence type="ECO:0000256" key="9">
    <source>
        <dbReference type="PIRSR" id="PIRSR006334-3"/>
    </source>
</evidence>
<name>A0A0H3PEV6_HAEI3</name>
<evidence type="ECO:0000256" key="1">
    <source>
        <dbReference type="ARBA" id="ARBA00006576"/>
    </source>
</evidence>
<evidence type="ECO:0000256" key="8">
    <source>
        <dbReference type="PIRSR" id="PIRSR006334-2"/>
    </source>
</evidence>
<proteinExistence type="inferred from homology"/>
<dbReference type="Pfam" id="PF00383">
    <property type="entry name" value="dCMP_cyt_deam_1"/>
    <property type="match status" value="1"/>
</dbReference>
<evidence type="ECO:0000313" key="12">
    <source>
        <dbReference type="EMBL" id="EDJ93129.1"/>
    </source>
</evidence>
<dbReference type="InterPro" id="IPR006263">
    <property type="entry name" value="Cyt_deam_dimer"/>
</dbReference>
<evidence type="ECO:0000313" key="13">
    <source>
        <dbReference type="Proteomes" id="UP000003185"/>
    </source>
</evidence>
<comment type="similarity">
    <text evidence="1 6">Belongs to the cytidine and deoxycytidylate deaminase family.</text>
</comment>
<reference evidence="12 13" key="1">
    <citation type="journal article" date="2007" name="Genome Biol.">
        <title>Characterization and modeling of the Haemophilus influenzae core and supragenomes based on the complete genomic sequences of Rd and 12 clinical nontypeable strains.</title>
        <authorList>
            <person name="Hogg J.S."/>
            <person name="Hu F.Z."/>
            <person name="Janto B."/>
            <person name="Boissy R."/>
            <person name="Hayes J."/>
            <person name="Keefe R."/>
            <person name="Post J.C."/>
            <person name="Ehrlich G.D."/>
        </authorList>
    </citation>
    <scope>NUCLEOTIDE SEQUENCE [LARGE SCALE GENOMIC DNA]</scope>
    <source>
        <strain evidence="12">3655</strain>
        <strain evidence="13">NTHi 3655</strain>
    </source>
</reference>
<dbReference type="PANTHER" id="PTHR11644">
    <property type="entry name" value="CYTIDINE DEAMINASE"/>
    <property type="match status" value="1"/>
</dbReference>
<evidence type="ECO:0000313" key="14">
    <source>
        <dbReference type="Proteomes" id="UP000837958"/>
    </source>
</evidence>
<dbReference type="GO" id="GO:0042802">
    <property type="term" value="F:identical protein binding"/>
    <property type="evidence" value="ECO:0007669"/>
    <property type="project" value="UniProtKB-ARBA"/>
</dbReference>
<dbReference type="SUPFAM" id="SSF53927">
    <property type="entry name" value="Cytidine deaminase-like"/>
    <property type="match status" value="2"/>
</dbReference>
<evidence type="ECO:0000259" key="10">
    <source>
        <dbReference type="PROSITE" id="PS51747"/>
    </source>
</evidence>
<evidence type="ECO:0000256" key="2">
    <source>
        <dbReference type="ARBA" id="ARBA00011738"/>
    </source>
</evidence>
<evidence type="ECO:0000256" key="3">
    <source>
        <dbReference type="ARBA" id="ARBA00022723"/>
    </source>
</evidence>
<dbReference type="GO" id="GO:0005829">
    <property type="term" value="C:cytosol"/>
    <property type="evidence" value="ECO:0007669"/>
    <property type="project" value="TreeGrafter"/>
</dbReference>
<dbReference type="EC" id="3.5.4.5" evidence="6"/>
<dbReference type="GO" id="GO:0072527">
    <property type="term" value="P:pyrimidine-containing compound metabolic process"/>
    <property type="evidence" value="ECO:0007669"/>
    <property type="project" value="UniProtKB-ARBA"/>
</dbReference>
<dbReference type="GO" id="GO:0008270">
    <property type="term" value="F:zinc ion binding"/>
    <property type="evidence" value="ECO:0007669"/>
    <property type="project" value="UniProtKB-UniRule"/>
</dbReference>
<feature type="binding site" evidence="6 9">
    <location>
        <position position="131"/>
    </location>
    <ligand>
        <name>Zn(2+)</name>
        <dbReference type="ChEBI" id="CHEBI:29105"/>
        <note>catalytic</note>
    </ligand>
</feature>
<feature type="domain" description="CMP/dCMP-type deaminase" evidence="10">
    <location>
        <begin position="47"/>
        <end position="167"/>
    </location>
</feature>
<reference evidence="11" key="3">
    <citation type="submission" date="2024-01" db="EMBL/GenBank/DDBJ databases">
        <authorList>
            <person name="Riesbeck K."/>
        </authorList>
    </citation>
    <scope>NUCLEOTIDE SEQUENCE</scope>
    <source>
        <strain evidence="11">3655</strain>
    </source>
</reference>
<dbReference type="HAMAP" id="MF_01558">
    <property type="entry name" value="Cyt_deam"/>
    <property type="match status" value="1"/>
</dbReference>
<feature type="domain" description="CMP/dCMP-type deaminase" evidence="10">
    <location>
        <begin position="186"/>
        <end position="292"/>
    </location>
</feature>
<evidence type="ECO:0000256" key="4">
    <source>
        <dbReference type="ARBA" id="ARBA00022801"/>
    </source>
</evidence>
<gene>
    <name evidence="6" type="primary">cdd</name>
    <name evidence="12" type="ORF">CGSHi3655_09381</name>
    <name evidence="11" type="ORF">KRLU3655_LOCUS1277</name>
</gene>
<dbReference type="Gene3D" id="3.40.140.10">
    <property type="entry name" value="Cytidine Deaminase, domain 2"/>
    <property type="match status" value="2"/>
</dbReference>
<dbReference type="InterPro" id="IPR020797">
    <property type="entry name" value="Cytidine_deaminase_bacteria"/>
</dbReference>
<evidence type="ECO:0000256" key="6">
    <source>
        <dbReference type="HAMAP-Rule" id="MF_01558"/>
    </source>
</evidence>
<dbReference type="InterPro" id="IPR016193">
    <property type="entry name" value="Cytidine_deaminase-like"/>
</dbReference>
<dbReference type="GO" id="GO:0004126">
    <property type="term" value="F:cytidine deaminase activity"/>
    <property type="evidence" value="ECO:0007669"/>
    <property type="project" value="UniProtKB-UniRule"/>
</dbReference>
<feature type="active site" description="Proton donor" evidence="6 7">
    <location>
        <position position="103"/>
    </location>
</feature>
<dbReference type="Pfam" id="PF08211">
    <property type="entry name" value="dCMP_cyt_deam_2"/>
    <property type="match status" value="1"/>
</dbReference>
<sequence length="292" mass="32639">MQELIKRTLPQDDALNQAIVNELRSQNWAGFLNYSQVQQLCHNFELTPLKLAMHLLPLAASYSHTAISHFNVGAIAIGEQGDFYFGANQEFANSAIQQTIHAEQSAISHAWLRNERRISDMVVNYTPCGHCRQFMNELHGAEKISIHLPHSQNNPLHSYLPDAFGPKDLDIAAHLLADENHDLIADHQDDLINQAILAANQSHCPYSNSPHGIAILFKNGDMVTGRYAENAAFNPSLPALQTALNFAYLNDRKLSDIERIVMAEKALKLSHKTMAETLLSTLTSVELEYYSL</sequence>
<keyword evidence="3 6" id="KW-0479">Metal-binding</keyword>
<protein>
    <recommendedName>
        <fullName evidence="6">Cytidine deaminase</fullName>
        <ecNumber evidence="6">3.5.4.5</ecNumber>
    </recommendedName>
    <alternativeName>
        <fullName evidence="6">Cytidine aminohydrolase</fullName>
        <shortName evidence="6">CDA</shortName>
    </alternativeName>
</protein>
<evidence type="ECO:0000256" key="5">
    <source>
        <dbReference type="ARBA" id="ARBA00022833"/>
    </source>
</evidence>
<accession>A0A0H3PEV6</accession>
<comment type="function">
    <text evidence="6">This enzyme scavenges exogenous and endogenous cytidine and 2'-deoxycytidine for UMP synthesis.</text>
</comment>
<dbReference type="PANTHER" id="PTHR11644:SF2">
    <property type="entry name" value="CYTIDINE DEAMINASE"/>
    <property type="match status" value="1"/>
</dbReference>
<evidence type="ECO:0000256" key="7">
    <source>
        <dbReference type="PIRSR" id="PIRSR006334-1"/>
    </source>
</evidence>